<keyword evidence="1" id="KW-0732">Signal</keyword>
<dbReference type="RefSeq" id="WP_069716607.1">
    <property type="nucleotide sequence ID" value="NZ_MJEH01000012.1"/>
</dbReference>
<sequence>MWKYTKRISITFVLVAGVLAGCGADETIQEEVVNTIPTEVKLEQSEQVNTVNEQSKFLFPLTGLSADTNPTNRVVGVMINNHPKARPQSGLYKADVVYEVLAEGFVTRFLALYHSEAPKVIGPVRSARDYYIDLNNGFNAIYVCHGFSPEAQVMLNNQNVADDLNGLYYDGTLFQRADFRSAPHNSYITYENILKGAEENDYKLTQHVESLPFLTNSEINNISGQNVLDFMITYSDYNTVSYTYSEADEKYYRYSNGEKTADRETDIPVQVDNVFIVEAPHTIIDNVGRREVDLEAGGQAYLFQKGTINEVTWKNVDGRILPYKDNKLFGFVPGKTWINVIPQSPGLSAAVSIQSE</sequence>
<evidence type="ECO:0000259" key="2">
    <source>
        <dbReference type="Pfam" id="PF11258"/>
    </source>
</evidence>
<dbReference type="PROSITE" id="PS51257">
    <property type="entry name" value="PROKAR_LIPOPROTEIN"/>
    <property type="match status" value="1"/>
</dbReference>
<dbReference type="AlphaFoldDB" id="A0A1E5LH38"/>
<dbReference type="InterPro" id="IPR021416">
    <property type="entry name" value="DUF3048_N"/>
</dbReference>
<feature type="domain" description="DUF3048" evidence="3">
    <location>
        <begin position="232"/>
        <end position="338"/>
    </location>
</feature>
<dbReference type="OrthoDB" id="9779102at2"/>
<gene>
    <name evidence="4" type="ORF">BFG57_12135</name>
</gene>
<feature type="signal peptide" evidence="1">
    <location>
        <begin position="1"/>
        <end position="24"/>
    </location>
</feature>
<dbReference type="Pfam" id="PF11258">
    <property type="entry name" value="DUF3048"/>
    <property type="match status" value="1"/>
</dbReference>
<dbReference type="Proteomes" id="UP000095209">
    <property type="component" value="Unassembled WGS sequence"/>
</dbReference>
<dbReference type="Gene3D" id="3.50.90.10">
    <property type="entry name" value="YerB-like"/>
    <property type="match status" value="1"/>
</dbReference>
<dbReference type="STRING" id="1305675.BFG57_12135"/>
<accession>A0A1E5LH38</accession>
<name>A0A1E5LH38_9BACI</name>
<evidence type="ECO:0000259" key="3">
    <source>
        <dbReference type="Pfam" id="PF17479"/>
    </source>
</evidence>
<dbReference type="EMBL" id="MJEH01000012">
    <property type="protein sequence ID" value="OEH93394.1"/>
    <property type="molecule type" value="Genomic_DNA"/>
</dbReference>
<organism evidence="4 5">
    <name type="scientific">Bacillus solimangrovi</name>
    <dbReference type="NCBI Taxonomy" id="1305675"/>
    <lineage>
        <taxon>Bacteria</taxon>
        <taxon>Bacillati</taxon>
        <taxon>Bacillota</taxon>
        <taxon>Bacilli</taxon>
        <taxon>Bacillales</taxon>
        <taxon>Bacillaceae</taxon>
        <taxon>Bacillus</taxon>
    </lineage>
</organism>
<reference evidence="4 5" key="1">
    <citation type="submission" date="2016-08" db="EMBL/GenBank/DDBJ databases">
        <title>Genome of Bacillus solimangrovi GH2-4.</title>
        <authorList>
            <person name="Lim S."/>
            <person name="Kim B.-C."/>
        </authorList>
    </citation>
    <scope>NUCLEOTIDE SEQUENCE [LARGE SCALE GENOMIC DNA]</scope>
    <source>
        <strain evidence="4 5">GH2-4</strain>
    </source>
</reference>
<dbReference type="Pfam" id="PF17479">
    <property type="entry name" value="DUF3048_C"/>
    <property type="match status" value="1"/>
</dbReference>
<keyword evidence="5" id="KW-1185">Reference proteome</keyword>
<proteinExistence type="predicted"/>
<evidence type="ECO:0000256" key="1">
    <source>
        <dbReference type="SAM" id="SignalP"/>
    </source>
</evidence>
<feature type="domain" description="DUF3048" evidence="2">
    <location>
        <begin position="61"/>
        <end position="202"/>
    </location>
</feature>
<feature type="chain" id="PRO_5009180986" description="Lipoprotein YerB" evidence="1">
    <location>
        <begin position="25"/>
        <end position="356"/>
    </location>
</feature>
<protein>
    <recommendedName>
        <fullName evidence="6">Lipoprotein YerB</fullName>
    </recommendedName>
</protein>
<evidence type="ECO:0000313" key="5">
    <source>
        <dbReference type="Proteomes" id="UP000095209"/>
    </source>
</evidence>
<dbReference type="SUPFAM" id="SSF159774">
    <property type="entry name" value="YerB-like"/>
    <property type="match status" value="1"/>
</dbReference>
<dbReference type="InterPro" id="IPR023158">
    <property type="entry name" value="YerB-like_sf"/>
</dbReference>
<dbReference type="InterPro" id="IPR035328">
    <property type="entry name" value="DUF3048_C"/>
</dbReference>
<evidence type="ECO:0000313" key="4">
    <source>
        <dbReference type="EMBL" id="OEH93394.1"/>
    </source>
</evidence>
<comment type="caution">
    <text evidence="4">The sequence shown here is derived from an EMBL/GenBank/DDBJ whole genome shotgun (WGS) entry which is preliminary data.</text>
</comment>
<evidence type="ECO:0008006" key="6">
    <source>
        <dbReference type="Google" id="ProtNLM"/>
    </source>
</evidence>